<protein>
    <submittedName>
        <fullName evidence="1">Uncharacterized protein</fullName>
    </submittedName>
</protein>
<proteinExistence type="predicted"/>
<evidence type="ECO:0000313" key="2">
    <source>
        <dbReference type="Proteomes" id="UP000822688"/>
    </source>
</evidence>
<dbReference type="Proteomes" id="UP000822688">
    <property type="component" value="Chromosome 11"/>
</dbReference>
<keyword evidence="2" id="KW-1185">Reference proteome</keyword>
<dbReference type="EMBL" id="CM026432">
    <property type="protein sequence ID" value="KAG0557543.1"/>
    <property type="molecule type" value="Genomic_DNA"/>
</dbReference>
<dbReference type="AlphaFoldDB" id="A0A8T0GEV0"/>
<evidence type="ECO:0000313" key="1">
    <source>
        <dbReference type="EMBL" id="KAG0557543.1"/>
    </source>
</evidence>
<organism evidence="1 2">
    <name type="scientific">Ceratodon purpureus</name>
    <name type="common">Fire moss</name>
    <name type="synonym">Dicranum purpureum</name>
    <dbReference type="NCBI Taxonomy" id="3225"/>
    <lineage>
        <taxon>Eukaryota</taxon>
        <taxon>Viridiplantae</taxon>
        <taxon>Streptophyta</taxon>
        <taxon>Embryophyta</taxon>
        <taxon>Bryophyta</taxon>
        <taxon>Bryophytina</taxon>
        <taxon>Bryopsida</taxon>
        <taxon>Dicranidae</taxon>
        <taxon>Pseudoditrichales</taxon>
        <taxon>Ditrichaceae</taxon>
        <taxon>Ceratodon</taxon>
    </lineage>
</organism>
<comment type="caution">
    <text evidence="1">The sequence shown here is derived from an EMBL/GenBank/DDBJ whole genome shotgun (WGS) entry which is preliminary data.</text>
</comment>
<feature type="non-terminal residue" evidence="1">
    <location>
        <position position="91"/>
    </location>
</feature>
<sequence length="91" mass="10012">MKNFSVGKALAIWVEATLECFSASILARTIGLESRASTGAAMSSCKQNHSSKKPIRNRLLVTMSIIHERVPRHNSLLHSEINLQSLSPDSH</sequence>
<accession>A0A8T0GEV0</accession>
<reference evidence="1 2" key="1">
    <citation type="submission" date="2020-06" db="EMBL/GenBank/DDBJ databases">
        <title>WGS assembly of Ceratodon purpureus strain R40.</title>
        <authorList>
            <person name="Carey S.B."/>
            <person name="Jenkins J."/>
            <person name="Shu S."/>
            <person name="Lovell J.T."/>
            <person name="Sreedasyam A."/>
            <person name="Maumus F."/>
            <person name="Tiley G.P."/>
            <person name="Fernandez-Pozo N."/>
            <person name="Barry K."/>
            <person name="Chen C."/>
            <person name="Wang M."/>
            <person name="Lipzen A."/>
            <person name="Daum C."/>
            <person name="Saski C.A."/>
            <person name="Payton A.C."/>
            <person name="Mcbreen J.C."/>
            <person name="Conrad R.E."/>
            <person name="Kollar L.M."/>
            <person name="Olsson S."/>
            <person name="Huttunen S."/>
            <person name="Landis J.B."/>
            <person name="Wickett N.J."/>
            <person name="Johnson M.G."/>
            <person name="Rensing S.A."/>
            <person name="Grimwood J."/>
            <person name="Schmutz J."/>
            <person name="Mcdaniel S.F."/>
        </authorList>
    </citation>
    <scope>NUCLEOTIDE SEQUENCE [LARGE SCALE GENOMIC DNA]</scope>
    <source>
        <strain evidence="1 2">R40</strain>
    </source>
</reference>
<gene>
    <name evidence="1" type="ORF">KC19_11G138700</name>
</gene>
<name>A0A8T0GEV0_CERPU</name>